<reference evidence="1 2" key="1">
    <citation type="submission" date="2012-10" db="EMBL/GenBank/DDBJ databases">
        <title>Genome sequence of Vibrio Cholerae HENC-02.</title>
        <authorList>
            <person name="Eppinger M."/>
            <person name="Hasan N.A."/>
            <person name="Sengamalay N."/>
            <person name="Hine E."/>
            <person name="Su Q."/>
            <person name="Daugherty S.C."/>
            <person name="Young S."/>
            <person name="Sadzewicz L."/>
            <person name="Tallon L."/>
            <person name="Cebula T.A."/>
            <person name="Ravel J."/>
            <person name="Colwell R.R."/>
        </authorList>
    </citation>
    <scope>NUCLEOTIDE SEQUENCE [LARGE SCALE GENOMIC DNA]</scope>
    <source>
        <strain evidence="1 2">HENC-02</strain>
    </source>
</reference>
<gene>
    <name evidence="1" type="ORF">VCHENC02_2292A</name>
</gene>
<dbReference type="Proteomes" id="UP000008367">
    <property type="component" value="Unassembled WGS sequence"/>
</dbReference>
<protein>
    <submittedName>
        <fullName evidence="1">Uncharacterized protein</fullName>
    </submittedName>
</protein>
<feature type="non-terminal residue" evidence="1">
    <location>
        <position position="13"/>
    </location>
</feature>
<proteinExistence type="predicted"/>
<comment type="caution">
    <text evidence="1">The sequence shown here is derived from an EMBL/GenBank/DDBJ whole genome shotgun (WGS) entry which is preliminary data.</text>
</comment>
<organism evidence="1 2">
    <name type="scientific">Vibrio harveyi</name>
    <name type="common">Beneckea harveyi</name>
    <dbReference type="NCBI Taxonomy" id="669"/>
    <lineage>
        <taxon>Bacteria</taxon>
        <taxon>Pseudomonadati</taxon>
        <taxon>Pseudomonadota</taxon>
        <taxon>Gammaproteobacteria</taxon>
        <taxon>Vibrionales</taxon>
        <taxon>Vibrionaceae</taxon>
        <taxon>Vibrio</taxon>
    </lineage>
</organism>
<evidence type="ECO:0000313" key="2">
    <source>
        <dbReference type="Proteomes" id="UP000008367"/>
    </source>
</evidence>
<accession>A0A454D0E2</accession>
<dbReference type="EMBL" id="AJSR01000885">
    <property type="protein sequence ID" value="EKM32120.1"/>
    <property type="molecule type" value="Genomic_DNA"/>
</dbReference>
<sequence length="13" mass="1510">MLGFPLTCCFLQH</sequence>
<evidence type="ECO:0000313" key="1">
    <source>
        <dbReference type="EMBL" id="EKM32120.1"/>
    </source>
</evidence>
<name>A0A454D0E2_VIBHA</name>